<gene>
    <name evidence="2" type="ORF">MOP44_25070</name>
</gene>
<dbReference type="RefSeq" id="WP_260793268.1">
    <property type="nucleotide sequence ID" value="NZ_CP093313.1"/>
</dbReference>
<sequence length="92" mass="10271">MTDTPKKRTTKTASADKPKAAAKPRKTAAKKSAEGETANPVTDNVHVMPQRSATHDEVAKLAHKYWQERGGNHGYHMEDWFRAEQELRGKAS</sequence>
<reference evidence="2" key="1">
    <citation type="submission" date="2021-04" db="EMBL/GenBank/DDBJ databases">
        <title>Phylogenetic analysis of Acidobacteriaceae.</title>
        <authorList>
            <person name="Qiu L."/>
            <person name="Zhang Q."/>
        </authorList>
    </citation>
    <scope>NUCLEOTIDE SEQUENCE</scope>
    <source>
        <strain evidence="2">DSM 25168</strain>
    </source>
</reference>
<feature type="region of interest" description="Disordered" evidence="1">
    <location>
        <begin position="1"/>
        <end position="54"/>
    </location>
</feature>
<dbReference type="Pfam" id="PF11154">
    <property type="entry name" value="DUF2934"/>
    <property type="match status" value="1"/>
</dbReference>
<evidence type="ECO:0000313" key="3">
    <source>
        <dbReference type="Proteomes" id="UP001059380"/>
    </source>
</evidence>
<proteinExistence type="predicted"/>
<accession>A0A9J7BSD8</accession>
<protein>
    <submittedName>
        <fullName evidence="2">DUF2934 domain-containing protein</fullName>
    </submittedName>
</protein>
<dbReference type="EMBL" id="CP093313">
    <property type="protein sequence ID" value="UWZ83822.1"/>
    <property type="molecule type" value="Genomic_DNA"/>
</dbReference>
<dbReference type="Proteomes" id="UP001059380">
    <property type="component" value="Chromosome"/>
</dbReference>
<dbReference type="InterPro" id="IPR021327">
    <property type="entry name" value="DUF2934"/>
</dbReference>
<evidence type="ECO:0000256" key="1">
    <source>
        <dbReference type="SAM" id="MobiDB-lite"/>
    </source>
</evidence>
<keyword evidence="3" id="KW-1185">Reference proteome</keyword>
<feature type="compositionally biased region" description="Basic residues" evidence="1">
    <location>
        <begin position="20"/>
        <end position="29"/>
    </location>
</feature>
<dbReference type="AlphaFoldDB" id="A0A9J7BSD8"/>
<evidence type="ECO:0000313" key="2">
    <source>
        <dbReference type="EMBL" id="UWZ83822.1"/>
    </source>
</evidence>
<name>A0A9J7BSD8_9BACT</name>
<organism evidence="2 3">
    <name type="scientific">Occallatibacter riparius</name>
    <dbReference type="NCBI Taxonomy" id="1002689"/>
    <lineage>
        <taxon>Bacteria</taxon>
        <taxon>Pseudomonadati</taxon>
        <taxon>Acidobacteriota</taxon>
        <taxon>Terriglobia</taxon>
        <taxon>Terriglobales</taxon>
        <taxon>Acidobacteriaceae</taxon>
        <taxon>Occallatibacter</taxon>
    </lineage>
</organism>
<dbReference type="KEGG" id="orp:MOP44_25070"/>